<dbReference type="GO" id="GO:1902600">
    <property type="term" value="P:proton transmembrane transport"/>
    <property type="evidence" value="ECO:0007669"/>
    <property type="project" value="InterPro"/>
</dbReference>
<keyword evidence="6 9" id="KW-1133">Transmembrane helix</keyword>
<evidence type="ECO:0000256" key="1">
    <source>
        <dbReference type="ARBA" id="ARBA00004141"/>
    </source>
</evidence>
<evidence type="ECO:0000256" key="7">
    <source>
        <dbReference type="ARBA" id="ARBA00023065"/>
    </source>
</evidence>
<evidence type="ECO:0000313" key="13">
    <source>
        <dbReference type="Proteomes" id="UP000051497"/>
    </source>
</evidence>
<reference evidence="12" key="3">
    <citation type="submission" date="2021-06" db="EMBL/GenBank/DDBJ databases">
        <title>Genomic Description and Analysis of Intracellular Bacteria, Candidatus Berkiella cookevillensis and Candidatus Berkiella aquae.</title>
        <authorList>
            <person name="Kidane D.T."/>
            <person name="Mehari Y.T."/>
            <person name="Rice F.C."/>
            <person name="Arivett B.A."/>
            <person name="Farone A.L."/>
            <person name="Berk S.G."/>
            <person name="Farone M.B."/>
        </authorList>
    </citation>
    <scope>NUCLEOTIDE SEQUENCE</scope>
    <source>
        <strain evidence="12">HT99</strain>
    </source>
</reference>
<evidence type="ECO:0000259" key="10">
    <source>
        <dbReference type="Pfam" id="PF00999"/>
    </source>
</evidence>
<feature type="transmembrane region" description="Helical" evidence="9">
    <location>
        <begin position="287"/>
        <end position="305"/>
    </location>
</feature>
<dbReference type="InterPro" id="IPR006153">
    <property type="entry name" value="Cation/H_exchanger_TM"/>
</dbReference>
<evidence type="ECO:0000256" key="9">
    <source>
        <dbReference type="SAM" id="Phobius"/>
    </source>
</evidence>
<dbReference type="GO" id="GO:0016020">
    <property type="term" value="C:membrane"/>
    <property type="evidence" value="ECO:0007669"/>
    <property type="project" value="UniProtKB-SubCell"/>
</dbReference>
<evidence type="ECO:0000256" key="3">
    <source>
        <dbReference type="ARBA" id="ARBA00022448"/>
    </source>
</evidence>
<dbReference type="PANTHER" id="PTHR42751:SF1">
    <property type="entry name" value="CATION_PROTON ANTIPORTER YBAL-RELATED"/>
    <property type="match status" value="1"/>
</dbReference>
<proteinExistence type="inferred from homology"/>
<keyword evidence="13" id="KW-1185">Reference proteome</keyword>
<keyword evidence="4" id="KW-0050">Antiport</keyword>
<comment type="similarity">
    <text evidence="2">Belongs to the monovalent cation:proton antiporter 2 (CPA2) transporter (TC 2.A.37) family.</text>
</comment>
<feature type="transmembrane region" description="Helical" evidence="9">
    <location>
        <begin position="118"/>
        <end position="137"/>
    </location>
</feature>
<dbReference type="Gene3D" id="1.20.1530.20">
    <property type="match status" value="1"/>
</dbReference>
<comment type="subcellular location">
    <subcellularLocation>
        <location evidence="1">Membrane</location>
        <topology evidence="1">Multi-pass membrane protein</topology>
    </subcellularLocation>
</comment>
<feature type="transmembrane region" description="Helical" evidence="9">
    <location>
        <begin position="192"/>
        <end position="213"/>
    </location>
</feature>
<feature type="transmembrane region" description="Helical" evidence="9">
    <location>
        <begin position="234"/>
        <end position="267"/>
    </location>
</feature>
<dbReference type="STRING" id="295108.HT99x_01113"/>
<dbReference type="EMBL" id="LKAJ01000003">
    <property type="protein sequence ID" value="KRG21919.1"/>
    <property type="molecule type" value="Genomic_DNA"/>
</dbReference>
<dbReference type="EMBL" id="LKAJ02000001">
    <property type="protein sequence ID" value="MCS5710389.1"/>
    <property type="molecule type" value="Genomic_DNA"/>
</dbReference>
<feature type="domain" description="Cation/H+ exchanger transmembrane" evidence="10">
    <location>
        <begin position="17"/>
        <end position="391"/>
    </location>
</feature>
<feature type="transmembrane region" description="Helical" evidence="9">
    <location>
        <begin position="7"/>
        <end position="28"/>
    </location>
</feature>
<dbReference type="PANTHER" id="PTHR42751">
    <property type="entry name" value="SODIUM/HYDROGEN EXCHANGER FAMILY/TRKA DOMAIN PROTEIN"/>
    <property type="match status" value="1"/>
</dbReference>
<sequence>MLHSMPLVTMIVAGLGLAFILGMIAHYLKLSPIVGYLLAGVMIGPTTPGYNADMKLAHELAEIGVILLMFGVGLHFSWQDLLKVKKIALPGAICQILIATLMGWGVAQLVGWSHGAGIIYGLSLSVASTVVLLRALEERDLLVTDRGRIAVGWLIVEDLAVVITLVVLPAIAKLGQGHSTSNASTSLFNQELIFSLGITFIELIAFVALMLLVGKRLIPWVLRVTEKTKSAELFRLCVLAIALGVAYGAAKLFGVSFALGAFFAGMILSESEFSHKAAEESLPLRDAFAVLFFVSMGMLLSPNILITEPLMVLATVLIIVLGKSIAAYVLVVAFRYPPAIALTISVSLAQIGEFSFILAELGVKLNIVSAQQQDIILAGAIISILLNPMLFNLLDRFIKKA</sequence>
<dbReference type="RefSeq" id="WP_075065738.1">
    <property type="nucleotide sequence ID" value="NZ_LKAJ02000001.1"/>
</dbReference>
<keyword evidence="8 9" id="KW-0472">Membrane</keyword>
<evidence type="ECO:0000313" key="11">
    <source>
        <dbReference type="EMBL" id="KRG21919.1"/>
    </source>
</evidence>
<dbReference type="AlphaFoldDB" id="A0A0Q9YME6"/>
<keyword evidence="7" id="KW-0406">Ion transport</keyword>
<accession>A0A0Q9YME6</accession>
<feature type="transmembrane region" description="Helical" evidence="9">
    <location>
        <begin position="60"/>
        <end position="78"/>
    </location>
</feature>
<keyword evidence="5 9" id="KW-0812">Transmembrane</keyword>
<organism evidence="11">
    <name type="scientific">Candidatus Berkiella aquae</name>
    <dbReference type="NCBI Taxonomy" id="295108"/>
    <lineage>
        <taxon>Bacteria</taxon>
        <taxon>Pseudomonadati</taxon>
        <taxon>Pseudomonadota</taxon>
        <taxon>Gammaproteobacteria</taxon>
        <taxon>Candidatus Berkiellales</taxon>
        <taxon>Candidatus Berkiellaceae</taxon>
        <taxon>Candidatus Berkiella</taxon>
    </lineage>
</organism>
<feature type="transmembrane region" description="Helical" evidence="9">
    <location>
        <begin position="312"/>
        <end position="334"/>
    </location>
</feature>
<name>A0A0Q9YME6_9GAMM</name>
<dbReference type="Pfam" id="PF00999">
    <property type="entry name" value="Na_H_Exchanger"/>
    <property type="match status" value="1"/>
</dbReference>
<dbReference type="GO" id="GO:0015297">
    <property type="term" value="F:antiporter activity"/>
    <property type="evidence" value="ECO:0007669"/>
    <property type="project" value="UniProtKB-KW"/>
</dbReference>
<feature type="transmembrane region" description="Helical" evidence="9">
    <location>
        <begin position="375"/>
        <end position="394"/>
    </location>
</feature>
<reference evidence="12" key="2">
    <citation type="journal article" date="2016" name="Genome Announc.">
        <title>Draft Genome Sequences of Two Novel Amoeba-Resistant Intranuclear Bacteria, 'Candidatus Berkiella cookevillensis' and 'Candidatus Berkiella aquae'.</title>
        <authorList>
            <person name="Mehari Y.T."/>
            <person name="Arivett B.A."/>
            <person name="Farone A.L."/>
            <person name="Gunderson J.H."/>
            <person name="Farone M.B."/>
        </authorList>
    </citation>
    <scope>NUCLEOTIDE SEQUENCE</scope>
    <source>
        <strain evidence="12">HT99</strain>
    </source>
</reference>
<dbReference type="OrthoDB" id="3418949at2"/>
<evidence type="ECO:0000256" key="6">
    <source>
        <dbReference type="ARBA" id="ARBA00022989"/>
    </source>
</evidence>
<dbReference type="PATRIC" id="fig|1590043.3.peg.1126"/>
<evidence type="ECO:0000256" key="8">
    <source>
        <dbReference type="ARBA" id="ARBA00023136"/>
    </source>
</evidence>
<dbReference type="InterPro" id="IPR038770">
    <property type="entry name" value="Na+/solute_symporter_sf"/>
</dbReference>
<reference evidence="11" key="1">
    <citation type="submission" date="2015-09" db="EMBL/GenBank/DDBJ databases">
        <title>Draft Genome Sequences of Two Novel Amoeba-resistant Intranuclear Bacteria, Candidatus Berkiella cookevillensis and Candidatus Berkiella aquae.</title>
        <authorList>
            <person name="Mehari Y.T."/>
            <person name="Arivett B.A."/>
            <person name="Farone A.L."/>
            <person name="Gunderson J.H."/>
            <person name="Farone M.B."/>
        </authorList>
    </citation>
    <scope>NUCLEOTIDE SEQUENCE [LARGE SCALE GENOMIC DNA]</scope>
    <source>
        <strain evidence="11">HT99</strain>
    </source>
</reference>
<feature type="transmembrane region" description="Helical" evidence="9">
    <location>
        <begin position="87"/>
        <end position="106"/>
    </location>
</feature>
<evidence type="ECO:0000256" key="4">
    <source>
        <dbReference type="ARBA" id="ARBA00022449"/>
    </source>
</evidence>
<evidence type="ECO:0000256" key="2">
    <source>
        <dbReference type="ARBA" id="ARBA00005551"/>
    </source>
</evidence>
<evidence type="ECO:0000313" key="12">
    <source>
        <dbReference type="EMBL" id="MCS5710389.1"/>
    </source>
</evidence>
<comment type="caution">
    <text evidence="11">The sequence shown here is derived from an EMBL/GenBank/DDBJ whole genome shotgun (WGS) entry which is preliminary data.</text>
</comment>
<gene>
    <name evidence="11" type="primary">ybaL_2</name>
    <name evidence="12" type="ORF">HT99x_003025</name>
    <name evidence="11" type="ORF">HT99x_01113</name>
</gene>
<keyword evidence="3" id="KW-0813">Transport</keyword>
<evidence type="ECO:0000256" key="5">
    <source>
        <dbReference type="ARBA" id="ARBA00022692"/>
    </source>
</evidence>
<protein>
    <submittedName>
        <fullName evidence="12">Cation:proton antiporter</fullName>
    </submittedName>
    <submittedName>
        <fullName evidence="11">Inner membrane protein YbaL</fullName>
    </submittedName>
</protein>
<feature type="transmembrane region" description="Helical" evidence="9">
    <location>
        <begin position="149"/>
        <end position="172"/>
    </location>
</feature>
<dbReference type="Proteomes" id="UP000051497">
    <property type="component" value="Unassembled WGS sequence"/>
</dbReference>